<dbReference type="RefSeq" id="XP_022492170.1">
    <property type="nucleotide sequence ID" value="XM_022627152.1"/>
</dbReference>
<reference evidence="1 2" key="1">
    <citation type="journal article" date="2016" name="Sci. Rep.">
        <title>Penicillium arizonense, a new, genome sequenced fungal species, reveals a high chemical diversity in secreted metabolites.</title>
        <authorList>
            <person name="Grijseels S."/>
            <person name="Nielsen J.C."/>
            <person name="Randelovic M."/>
            <person name="Nielsen J."/>
            <person name="Nielsen K.F."/>
            <person name="Workman M."/>
            <person name="Frisvad J.C."/>
        </authorList>
    </citation>
    <scope>NUCLEOTIDE SEQUENCE [LARGE SCALE GENOMIC DNA]</scope>
    <source>
        <strain evidence="1 2">CBS 141311</strain>
    </source>
</reference>
<dbReference type="AlphaFoldDB" id="A0A1F5LUA4"/>
<organism evidence="1 2">
    <name type="scientific">Penicillium arizonense</name>
    <dbReference type="NCBI Taxonomy" id="1835702"/>
    <lineage>
        <taxon>Eukaryota</taxon>
        <taxon>Fungi</taxon>
        <taxon>Dikarya</taxon>
        <taxon>Ascomycota</taxon>
        <taxon>Pezizomycotina</taxon>
        <taxon>Eurotiomycetes</taxon>
        <taxon>Eurotiomycetidae</taxon>
        <taxon>Eurotiales</taxon>
        <taxon>Aspergillaceae</taxon>
        <taxon>Penicillium</taxon>
    </lineage>
</organism>
<proteinExistence type="predicted"/>
<gene>
    <name evidence="1" type="ORF">PENARI_c002G00304</name>
</gene>
<accession>A0A1F5LUA4</accession>
<dbReference type="GeneID" id="34571886"/>
<dbReference type="EMBL" id="LXJU01000002">
    <property type="protein sequence ID" value="OGE56743.1"/>
    <property type="molecule type" value="Genomic_DNA"/>
</dbReference>
<evidence type="ECO:0000313" key="1">
    <source>
        <dbReference type="EMBL" id="OGE56743.1"/>
    </source>
</evidence>
<sequence>MWDNDEVANESETEKELHAILVFARSLKGKVVIVEVDRTDNALVHQVDNGIQQRQTKNTDENLLEPEKKKNVIRTGQSCLFMSMRVQAVEIHRAIHSRHPDKLYTAILSSIPIKDHESLDWKTIPAALPVDI</sequence>
<keyword evidence="2" id="KW-1185">Reference proteome</keyword>
<evidence type="ECO:0000313" key="2">
    <source>
        <dbReference type="Proteomes" id="UP000177622"/>
    </source>
</evidence>
<comment type="caution">
    <text evidence="1">The sequence shown here is derived from an EMBL/GenBank/DDBJ whole genome shotgun (WGS) entry which is preliminary data.</text>
</comment>
<protein>
    <submittedName>
        <fullName evidence="1">Uncharacterized protein</fullName>
    </submittedName>
</protein>
<dbReference type="Proteomes" id="UP000177622">
    <property type="component" value="Unassembled WGS sequence"/>
</dbReference>
<name>A0A1F5LUA4_PENAI</name>